<name>A0AAV7HUL0_COTGL</name>
<feature type="domain" description="EGF-like" evidence="2">
    <location>
        <begin position="658"/>
        <end position="703"/>
    </location>
</feature>
<dbReference type="InterPro" id="IPR000742">
    <property type="entry name" value="EGF"/>
</dbReference>
<feature type="domain" description="EGF-like" evidence="2">
    <location>
        <begin position="333"/>
        <end position="366"/>
    </location>
</feature>
<evidence type="ECO:0000313" key="4">
    <source>
        <dbReference type="Proteomes" id="UP000826195"/>
    </source>
</evidence>
<dbReference type="Proteomes" id="UP000826195">
    <property type="component" value="Unassembled WGS sequence"/>
</dbReference>
<feature type="domain" description="EGF-like" evidence="2">
    <location>
        <begin position="709"/>
        <end position="744"/>
    </location>
</feature>
<protein>
    <recommendedName>
        <fullName evidence="2">EGF-like domain-containing protein</fullName>
    </recommendedName>
</protein>
<evidence type="ECO:0000313" key="3">
    <source>
        <dbReference type="EMBL" id="KAH0534453.1"/>
    </source>
</evidence>
<feature type="chain" id="PRO_5043507555" description="EGF-like domain-containing protein" evidence="1">
    <location>
        <begin position="27"/>
        <end position="914"/>
    </location>
</feature>
<feature type="domain" description="EGF-like" evidence="2">
    <location>
        <begin position="503"/>
        <end position="538"/>
    </location>
</feature>
<evidence type="ECO:0000256" key="1">
    <source>
        <dbReference type="SAM" id="SignalP"/>
    </source>
</evidence>
<evidence type="ECO:0000259" key="2">
    <source>
        <dbReference type="SMART" id="SM00181"/>
    </source>
</evidence>
<organism evidence="3 4">
    <name type="scientific">Cotesia glomerata</name>
    <name type="common">Lepidopteran parasitic wasp</name>
    <name type="synonym">Apanteles glomeratus</name>
    <dbReference type="NCBI Taxonomy" id="32391"/>
    <lineage>
        <taxon>Eukaryota</taxon>
        <taxon>Metazoa</taxon>
        <taxon>Ecdysozoa</taxon>
        <taxon>Arthropoda</taxon>
        <taxon>Hexapoda</taxon>
        <taxon>Insecta</taxon>
        <taxon>Pterygota</taxon>
        <taxon>Neoptera</taxon>
        <taxon>Endopterygota</taxon>
        <taxon>Hymenoptera</taxon>
        <taxon>Apocrita</taxon>
        <taxon>Ichneumonoidea</taxon>
        <taxon>Braconidae</taxon>
        <taxon>Microgastrinae</taxon>
        <taxon>Cotesia</taxon>
    </lineage>
</organism>
<dbReference type="AlphaFoldDB" id="A0AAV7HUL0"/>
<feature type="domain" description="EGF-like" evidence="2">
    <location>
        <begin position="868"/>
        <end position="910"/>
    </location>
</feature>
<feature type="domain" description="EGF-like" evidence="2">
    <location>
        <begin position="243"/>
        <end position="284"/>
    </location>
</feature>
<feature type="domain" description="EGF-like" evidence="2">
    <location>
        <begin position="785"/>
        <end position="827"/>
    </location>
</feature>
<feature type="domain" description="EGF-like" evidence="2">
    <location>
        <begin position="462"/>
        <end position="496"/>
    </location>
</feature>
<feature type="signal peptide" evidence="1">
    <location>
        <begin position="1"/>
        <end position="26"/>
    </location>
</feature>
<reference evidence="3 4" key="1">
    <citation type="journal article" date="2021" name="J. Hered.">
        <title>A chromosome-level genome assembly of the parasitoid wasp, Cotesia glomerata (Hymenoptera: Braconidae).</title>
        <authorList>
            <person name="Pinto B.J."/>
            <person name="Weis J.J."/>
            <person name="Gamble T."/>
            <person name="Ode P.J."/>
            <person name="Paul R."/>
            <person name="Zaspel J.M."/>
        </authorList>
    </citation>
    <scope>NUCLEOTIDE SEQUENCE [LARGE SCALE GENOMIC DNA]</scope>
    <source>
        <strain evidence="3">CgM1</strain>
    </source>
</reference>
<proteinExistence type="predicted"/>
<accession>A0AAV7HUL0</accession>
<keyword evidence="1" id="KW-0732">Signal</keyword>
<feature type="domain" description="EGF-like" evidence="2">
    <location>
        <begin position="544"/>
        <end position="578"/>
    </location>
</feature>
<dbReference type="PANTHER" id="PTHR39069:SF8">
    <property type="entry name" value="FI17111P1"/>
    <property type="match status" value="1"/>
</dbReference>
<gene>
    <name evidence="3" type="ORF">KQX54_004021</name>
</gene>
<sequence length="914" mass="102847">MFTHNFIYILSGVVISLILCISEANGITNESSNHCAQYNHECDPHFLRPCCDLILSCKLKKSRSEFICGETTKLEDSCVSDEDCNGITHAKCSTEKKCVCRANNLRLNETYCAPLLGGFCWKNETCVTENTLCINNECRCRENYSARENHEVNIIVENYISGEYLLIYKLFFQCDPHSLRPCCDPILSCKLKESKDEFMCQEKTKIEDSCVSDEDCNGIIHAKCSTEKKCVCRANNLRLNETYCAPLLGGFCWKNETCVTENTLCINNECRCRENYSARENQCLRVIGSLRCHYDKYCDGIRFAKCSKNSYCVCSINTAVIDNTSCGPVLDSHCAADNDCVNNSVCKNNKCQCSSKFVAINGNQCVHPYIGMSCTDDDYCNFYINYAICSSENKCACRHNSYYYNRTIHSLLFNMSFTNYEECKAEQAFCLDNKCYHHSVAGFLDKFCSEDINCFGSLLGELCDIDKDCLPYNSICSDKKCKCAMNYRNKSIFFCLPSMLNRNCRINSYCSAIPNAECLDFQCKCKVGYAESNPTTCSPLLGTQCTKLDECAVRHSICFDGKCKCATFFAPLSNERCQSKILHTTCKTNLDCENIKFSYCSSHNLCSCTRNSIALNGSACGALLNQYCSHDLPCVTENSVCVDDKCECKRFFKNSDAKCLPIRLGEFCDNDHDCNLIKYAKCSASEKCSCLTNYVSISNTLCSPLLNERCQIDDDCYVNNSGCIANKCRCRDGFIAVGSNSRCESSTLGKQCITSKDCSMINYSICSSDKICICPPNYFAVGRYFCTPLINATCSNDLECLNDLFHCVDDKCQCKSGYTPISVDRCIETRFMYSCEETSECSDSWHWSCATSGKCVCRVDNIAINNSTCLPSLNGYCWRDDQCMAENSDCTDYRCRCKPHFVAVANNHCVFQVE</sequence>
<dbReference type="PANTHER" id="PTHR39069">
    <property type="entry name" value="ECDYSONE-INDUCIBLE GENE E1, ISOFORM A"/>
    <property type="match status" value="1"/>
</dbReference>
<dbReference type="SMART" id="SM00181">
    <property type="entry name" value="EGF"/>
    <property type="match status" value="9"/>
</dbReference>
<comment type="caution">
    <text evidence="3">The sequence shown here is derived from an EMBL/GenBank/DDBJ whole genome shotgun (WGS) entry which is preliminary data.</text>
</comment>
<keyword evidence="4" id="KW-1185">Reference proteome</keyword>
<dbReference type="EMBL" id="JAHXZJ010002982">
    <property type="protein sequence ID" value="KAH0534453.1"/>
    <property type="molecule type" value="Genomic_DNA"/>
</dbReference>